<feature type="site" description="Transition state stabilizer" evidence="8">
    <location>
        <position position="211"/>
    </location>
</feature>
<sequence length="427" mass="46537">MGKGIDAALTAYNALWKCATPLLKLNHRLRDGWDQRTLTGGLPARADLWVQSASGGEAYLTWEILKDMTPPGDAPLRILATATTRQGYETLCRAAEDINGRRHGLAVQPWFFPLDAPAVMRRVAAHVRPRCVLILETELWPGFLDACRRQGTRVLLANGRMTARSLGGYLAWPELFRTLAPDRIMAVSEADGRRFATLFGRERVEVMPNIKFDRMTAPTPWGQHDNPLARIIPGGSPFVVLGSVRKQEQAEVAGLASGLLHARPSAIIGLFPRHLHHIPLWRKALERAGVACAERSSLNGPAAPGTVVLWDTFGELLPAYGLARTAFVGGSLVPLGGQNFLEPITRGVVPVTGPHWSNFAWVGREIFDSGLAVCAADGAEALNALLRLLDDPPSRDHVSARGTAYIKDRRGGARAVRKQVADFLNSD</sequence>
<organism evidence="11 12">
    <name type="scientific">Pseudodesulfovibrio alkaliphilus</name>
    <dbReference type="NCBI Taxonomy" id="2661613"/>
    <lineage>
        <taxon>Bacteria</taxon>
        <taxon>Pseudomonadati</taxon>
        <taxon>Thermodesulfobacteriota</taxon>
        <taxon>Desulfovibrionia</taxon>
        <taxon>Desulfovibrionales</taxon>
        <taxon>Desulfovibrionaceae</taxon>
    </lineage>
</organism>
<comment type="catalytic activity">
    <reaction evidence="6 9">
        <text>lipid IVA (E. coli) + CMP-3-deoxy-beta-D-manno-octulosonate = alpha-Kdo-(2-&gt;6)-lipid IVA (E. coli) + CMP + H(+)</text>
        <dbReference type="Rhea" id="RHEA:28066"/>
        <dbReference type="ChEBI" id="CHEBI:15378"/>
        <dbReference type="ChEBI" id="CHEBI:58603"/>
        <dbReference type="ChEBI" id="CHEBI:60364"/>
        <dbReference type="ChEBI" id="CHEBI:60377"/>
        <dbReference type="ChEBI" id="CHEBI:85987"/>
        <dbReference type="EC" id="2.4.99.12"/>
    </reaction>
</comment>
<accession>A0A7K1KJE8</accession>
<dbReference type="GO" id="GO:0009244">
    <property type="term" value="P:lipopolysaccharide core region biosynthetic process"/>
    <property type="evidence" value="ECO:0007669"/>
    <property type="project" value="UniProtKB-UniRule"/>
</dbReference>
<dbReference type="AlphaFoldDB" id="A0A7K1KJE8"/>
<feature type="domain" description="3-deoxy-D-manno-octulosonic-acid transferase N-terminal" evidence="10">
    <location>
        <begin position="33"/>
        <end position="213"/>
    </location>
</feature>
<dbReference type="Proteomes" id="UP000461162">
    <property type="component" value="Unassembled WGS sequence"/>
</dbReference>
<protein>
    <recommendedName>
        <fullName evidence="3 9">3-deoxy-D-manno-octulosonic acid transferase</fullName>
        <shortName evidence="9">Kdo transferase</shortName>
        <ecNumber evidence="2 9">2.4.99.12</ecNumber>
    </recommendedName>
    <alternativeName>
        <fullName evidence="5 9">Lipid IV(A) 3-deoxy-D-manno-octulosonic acid transferase</fullName>
    </alternativeName>
</protein>
<keyword evidence="9" id="KW-0472">Membrane</keyword>
<dbReference type="GO" id="GO:0009245">
    <property type="term" value="P:lipid A biosynthetic process"/>
    <property type="evidence" value="ECO:0007669"/>
    <property type="project" value="TreeGrafter"/>
</dbReference>
<dbReference type="PANTHER" id="PTHR42755:SF1">
    <property type="entry name" value="3-DEOXY-D-MANNO-OCTULOSONIC ACID TRANSFERASE, MITOCHONDRIAL-RELATED"/>
    <property type="match status" value="1"/>
</dbReference>
<reference evidence="11 12" key="1">
    <citation type="submission" date="2019-11" db="EMBL/GenBank/DDBJ databases">
        <title>Pseudodesulfovibrio alkaliphilus, sp. nov., an alkaliphilic sulfate-reducing bacteria from mud volcano of Taman peninsula, Russia.</title>
        <authorList>
            <person name="Frolova A."/>
            <person name="Merkel A.Y."/>
            <person name="Slobodkin A.I."/>
        </authorList>
    </citation>
    <scope>NUCLEOTIDE SEQUENCE [LARGE SCALE GENOMIC DNA]</scope>
    <source>
        <strain evidence="11 12">F-1</strain>
    </source>
</reference>
<dbReference type="UniPathway" id="UPA00958"/>
<feature type="site" description="Transition state stabilizer" evidence="8">
    <location>
        <position position="136"/>
    </location>
</feature>
<dbReference type="EC" id="2.4.99.12" evidence="2 9"/>
<evidence type="ECO:0000256" key="6">
    <source>
        <dbReference type="ARBA" id="ARBA00049183"/>
    </source>
</evidence>
<evidence type="ECO:0000256" key="3">
    <source>
        <dbReference type="ARBA" id="ARBA00019077"/>
    </source>
</evidence>
<dbReference type="InterPro" id="IPR039901">
    <property type="entry name" value="Kdotransferase"/>
</dbReference>
<dbReference type="PANTHER" id="PTHR42755">
    <property type="entry name" value="3-DEOXY-MANNO-OCTULOSONATE CYTIDYLYLTRANSFERASE"/>
    <property type="match status" value="1"/>
</dbReference>
<dbReference type="Pfam" id="PF04413">
    <property type="entry name" value="Glycos_transf_N"/>
    <property type="match status" value="1"/>
</dbReference>
<dbReference type="Gene3D" id="3.40.50.11720">
    <property type="entry name" value="3-Deoxy-D-manno-octulosonic-acid transferase, N-terminal domain"/>
    <property type="match status" value="1"/>
</dbReference>
<feature type="active site" description="Proton acceptor" evidence="7">
    <location>
        <position position="57"/>
    </location>
</feature>
<dbReference type="InterPro" id="IPR038107">
    <property type="entry name" value="Glycos_transf_N_sf"/>
</dbReference>
<evidence type="ECO:0000313" key="11">
    <source>
        <dbReference type="EMBL" id="MUM76208.1"/>
    </source>
</evidence>
<keyword evidence="12" id="KW-1185">Reference proteome</keyword>
<evidence type="ECO:0000313" key="12">
    <source>
        <dbReference type="Proteomes" id="UP000461162"/>
    </source>
</evidence>
<dbReference type="GO" id="GO:0005886">
    <property type="term" value="C:plasma membrane"/>
    <property type="evidence" value="ECO:0007669"/>
    <property type="project" value="UniProtKB-SubCell"/>
</dbReference>
<keyword evidence="4 9" id="KW-0808">Transferase</keyword>
<dbReference type="GO" id="GO:0043842">
    <property type="term" value="F:Kdo transferase activity"/>
    <property type="evidence" value="ECO:0007669"/>
    <property type="project" value="UniProtKB-EC"/>
</dbReference>
<keyword evidence="9" id="KW-1003">Cell membrane</keyword>
<name>A0A7K1KJE8_9BACT</name>
<evidence type="ECO:0000256" key="4">
    <source>
        <dbReference type="ARBA" id="ARBA00022679"/>
    </source>
</evidence>
<evidence type="ECO:0000256" key="5">
    <source>
        <dbReference type="ARBA" id="ARBA00031445"/>
    </source>
</evidence>
<evidence type="ECO:0000256" key="9">
    <source>
        <dbReference type="RuleBase" id="RU365103"/>
    </source>
</evidence>
<evidence type="ECO:0000256" key="7">
    <source>
        <dbReference type="PIRSR" id="PIRSR639901-1"/>
    </source>
</evidence>
<comment type="function">
    <text evidence="9">Involved in lipopolysaccharide (LPS) biosynthesis. Catalyzes the transfer of 3-deoxy-D-manno-octulosonate (Kdo) residue(s) from CMP-Kdo to lipid IV(A), the tetraacyldisaccharide-1,4'-bisphosphate precursor of lipid A.</text>
</comment>
<comment type="caution">
    <text evidence="11">The sequence shown here is derived from an EMBL/GenBank/DDBJ whole genome shotgun (WGS) entry which is preliminary data.</text>
</comment>
<comment type="subcellular location">
    <subcellularLocation>
        <location evidence="9">Cell membrane</location>
    </subcellularLocation>
</comment>
<evidence type="ECO:0000256" key="8">
    <source>
        <dbReference type="PIRSR" id="PIRSR639901-2"/>
    </source>
</evidence>
<gene>
    <name evidence="11" type="ORF">GKC30_01020</name>
</gene>
<keyword evidence="9" id="KW-0448">Lipopolysaccharide biosynthesis</keyword>
<comment type="pathway">
    <text evidence="1 9">Bacterial outer membrane biogenesis; LPS core biosynthesis.</text>
</comment>
<evidence type="ECO:0000259" key="10">
    <source>
        <dbReference type="Pfam" id="PF04413"/>
    </source>
</evidence>
<dbReference type="RefSeq" id="WP_155931634.1">
    <property type="nucleotide sequence ID" value="NZ_WODC01000001.1"/>
</dbReference>
<comment type="similarity">
    <text evidence="9">Belongs to the glycosyltransferase group 1 family.</text>
</comment>
<evidence type="ECO:0000256" key="1">
    <source>
        <dbReference type="ARBA" id="ARBA00004713"/>
    </source>
</evidence>
<evidence type="ECO:0000256" key="2">
    <source>
        <dbReference type="ARBA" id="ARBA00012621"/>
    </source>
</evidence>
<proteinExistence type="inferred from homology"/>
<dbReference type="EMBL" id="WODC01000001">
    <property type="protein sequence ID" value="MUM76208.1"/>
    <property type="molecule type" value="Genomic_DNA"/>
</dbReference>
<dbReference type="Gene3D" id="3.40.50.2000">
    <property type="entry name" value="Glycogen Phosphorylase B"/>
    <property type="match status" value="1"/>
</dbReference>
<dbReference type="InterPro" id="IPR007507">
    <property type="entry name" value="Glycos_transf_N"/>
</dbReference>